<evidence type="ECO:0000256" key="4">
    <source>
        <dbReference type="ARBA" id="ARBA00022692"/>
    </source>
</evidence>
<dbReference type="PROSITE" id="PS52016">
    <property type="entry name" value="TONB_DEPENDENT_REC_3"/>
    <property type="match status" value="1"/>
</dbReference>
<evidence type="ECO:0000256" key="6">
    <source>
        <dbReference type="ARBA" id="ARBA00023077"/>
    </source>
</evidence>
<dbReference type="SUPFAM" id="SSF56935">
    <property type="entry name" value="Porins"/>
    <property type="match status" value="1"/>
</dbReference>
<dbReference type="GO" id="GO:0015344">
    <property type="term" value="F:siderophore uptake transmembrane transporter activity"/>
    <property type="evidence" value="ECO:0007669"/>
    <property type="project" value="TreeGrafter"/>
</dbReference>
<evidence type="ECO:0000256" key="9">
    <source>
        <dbReference type="ARBA" id="ARBA00023237"/>
    </source>
</evidence>
<evidence type="ECO:0000313" key="16">
    <source>
        <dbReference type="Proteomes" id="UP000290608"/>
    </source>
</evidence>
<dbReference type="InterPro" id="IPR000531">
    <property type="entry name" value="Beta-barrel_TonB"/>
</dbReference>
<proteinExistence type="inferred from homology"/>
<keyword evidence="6 11" id="KW-0798">TonB box</keyword>
<evidence type="ECO:0000256" key="2">
    <source>
        <dbReference type="ARBA" id="ARBA00022448"/>
    </source>
</evidence>
<dbReference type="AlphaFoldDB" id="A0A4Q0PPJ6"/>
<dbReference type="Pfam" id="PF13715">
    <property type="entry name" value="CarbopepD_reg_2"/>
    <property type="match status" value="1"/>
</dbReference>
<keyword evidence="8 15" id="KW-0675">Receptor</keyword>
<keyword evidence="9 10" id="KW-0998">Cell outer membrane</keyword>
<reference evidence="15 16" key="1">
    <citation type="submission" date="2018-07" db="EMBL/GenBank/DDBJ databases">
        <title>Leeuwenhoekiella genomics.</title>
        <authorList>
            <person name="Tahon G."/>
            <person name="Willems A."/>
        </authorList>
    </citation>
    <scope>NUCLEOTIDE SEQUENCE [LARGE SCALE GENOMIC DNA]</scope>
    <source>
        <strain evidence="15 16">LMG 1345</strain>
    </source>
</reference>
<keyword evidence="2 10" id="KW-0813">Transport</keyword>
<dbReference type="PANTHER" id="PTHR30069:SF29">
    <property type="entry name" value="HEMOGLOBIN AND HEMOGLOBIN-HAPTOGLOBIN-BINDING PROTEIN 1-RELATED"/>
    <property type="match status" value="1"/>
</dbReference>
<evidence type="ECO:0000256" key="7">
    <source>
        <dbReference type="ARBA" id="ARBA00023136"/>
    </source>
</evidence>
<evidence type="ECO:0000256" key="8">
    <source>
        <dbReference type="ARBA" id="ARBA00023170"/>
    </source>
</evidence>
<keyword evidence="5 12" id="KW-0732">Signal</keyword>
<dbReference type="GO" id="GO:0009279">
    <property type="term" value="C:cell outer membrane"/>
    <property type="evidence" value="ECO:0007669"/>
    <property type="project" value="UniProtKB-SubCell"/>
</dbReference>
<dbReference type="InterPro" id="IPR039426">
    <property type="entry name" value="TonB-dep_rcpt-like"/>
</dbReference>
<dbReference type="PANTHER" id="PTHR30069">
    <property type="entry name" value="TONB-DEPENDENT OUTER MEMBRANE RECEPTOR"/>
    <property type="match status" value="1"/>
</dbReference>
<dbReference type="InterPro" id="IPR037066">
    <property type="entry name" value="Plug_dom_sf"/>
</dbReference>
<comment type="subcellular location">
    <subcellularLocation>
        <location evidence="1 10">Cell outer membrane</location>
        <topology evidence="1 10">Multi-pass membrane protein</topology>
    </subcellularLocation>
</comment>
<comment type="caution">
    <text evidence="15">The sequence shown here is derived from an EMBL/GenBank/DDBJ whole genome shotgun (WGS) entry which is preliminary data.</text>
</comment>
<gene>
    <name evidence="15" type="ORF">DSL99_743</name>
</gene>
<organism evidence="15 16">
    <name type="scientific">Leeuwenhoekiella marinoflava</name>
    <dbReference type="NCBI Taxonomy" id="988"/>
    <lineage>
        <taxon>Bacteria</taxon>
        <taxon>Pseudomonadati</taxon>
        <taxon>Bacteroidota</taxon>
        <taxon>Flavobacteriia</taxon>
        <taxon>Flavobacteriales</taxon>
        <taxon>Flavobacteriaceae</taxon>
        <taxon>Leeuwenhoekiella</taxon>
    </lineage>
</organism>
<dbReference type="GO" id="GO:0044718">
    <property type="term" value="P:siderophore transmembrane transport"/>
    <property type="evidence" value="ECO:0007669"/>
    <property type="project" value="TreeGrafter"/>
</dbReference>
<feature type="signal peptide" evidence="12">
    <location>
        <begin position="1"/>
        <end position="19"/>
    </location>
</feature>
<dbReference type="Gene3D" id="2.60.40.1120">
    <property type="entry name" value="Carboxypeptidase-like, regulatory domain"/>
    <property type="match status" value="1"/>
</dbReference>
<evidence type="ECO:0000256" key="12">
    <source>
        <dbReference type="SAM" id="SignalP"/>
    </source>
</evidence>
<evidence type="ECO:0000256" key="10">
    <source>
        <dbReference type="PROSITE-ProRule" id="PRU01360"/>
    </source>
</evidence>
<dbReference type="Gene3D" id="2.170.130.10">
    <property type="entry name" value="TonB-dependent receptor, plug domain"/>
    <property type="match status" value="1"/>
</dbReference>
<feature type="domain" description="TonB-dependent receptor-like beta-barrel" evidence="13">
    <location>
        <begin position="450"/>
        <end position="857"/>
    </location>
</feature>
<protein>
    <submittedName>
        <fullName evidence="15">Outer membrane receptor protein involved in Fe transport</fullName>
    </submittedName>
</protein>
<dbReference type="Gene3D" id="2.40.170.20">
    <property type="entry name" value="TonB-dependent receptor, beta-barrel domain"/>
    <property type="match status" value="1"/>
</dbReference>
<feature type="domain" description="TonB-dependent receptor plug" evidence="14">
    <location>
        <begin position="218"/>
        <end position="342"/>
    </location>
</feature>
<evidence type="ECO:0000313" key="15">
    <source>
        <dbReference type="EMBL" id="RXG32421.1"/>
    </source>
</evidence>
<dbReference type="InterPro" id="IPR008969">
    <property type="entry name" value="CarboxyPept-like_regulatory"/>
</dbReference>
<evidence type="ECO:0000256" key="11">
    <source>
        <dbReference type="RuleBase" id="RU003357"/>
    </source>
</evidence>
<keyword evidence="3 10" id="KW-1134">Transmembrane beta strand</keyword>
<evidence type="ECO:0000256" key="5">
    <source>
        <dbReference type="ARBA" id="ARBA00022729"/>
    </source>
</evidence>
<dbReference type="InterPro" id="IPR036942">
    <property type="entry name" value="Beta-barrel_TonB_sf"/>
</dbReference>
<name>A0A4Q0PPJ6_9FLAO</name>
<dbReference type="InterPro" id="IPR012910">
    <property type="entry name" value="Plug_dom"/>
</dbReference>
<keyword evidence="7 10" id="KW-0472">Membrane</keyword>
<dbReference type="Pfam" id="PF00593">
    <property type="entry name" value="TonB_dep_Rec_b-barrel"/>
    <property type="match status" value="1"/>
</dbReference>
<evidence type="ECO:0000256" key="1">
    <source>
        <dbReference type="ARBA" id="ARBA00004571"/>
    </source>
</evidence>
<dbReference type="STRING" id="1122159.SAMN02745246_00932"/>
<dbReference type="Proteomes" id="UP000290608">
    <property type="component" value="Unassembled WGS sequence"/>
</dbReference>
<evidence type="ECO:0000259" key="13">
    <source>
        <dbReference type="Pfam" id="PF00593"/>
    </source>
</evidence>
<dbReference type="RefSeq" id="WP_083557829.1">
    <property type="nucleotide sequence ID" value="NZ_QOVL01000003.1"/>
</dbReference>
<dbReference type="Pfam" id="PF07715">
    <property type="entry name" value="Plug"/>
    <property type="match status" value="1"/>
</dbReference>
<keyword evidence="4 10" id="KW-0812">Transmembrane</keyword>
<evidence type="ECO:0000256" key="3">
    <source>
        <dbReference type="ARBA" id="ARBA00022452"/>
    </source>
</evidence>
<evidence type="ECO:0000259" key="14">
    <source>
        <dbReference type="Pfam" id="PF07715"/>
    </source>
</evidence>
<accession>A0A4Q0PPJ6</accession>
<dbReference type="EMBL" id="QOVL01000003">
    <property type="protein sequence ID" value="RXG32421.1"/>
    <property type="molecule type" value="Genomic_DNA"/>
</dbReference>
<sequence>MKRILILTLGICCMFNLNASPDLTPGDSHYRISLNQNINLQLHNIKVQQVFQLIEQQIDRKFIYRSDREIFKKIITINIANASLEEVLSLLKNQVDLDFKITENGILVKELASSKRNSIQKKGILKGHVIDDTGNPVPGATIFDQKSGIGTVTDFEGDFSLEIVSSDRPVNLKVSYMGYQTQFIEITDPDETIAIQLLPNTESLNEVVITGQGADVRKKRLPTQVTTINSEELDKIPSQRIDQQLAAKLPNAQINLTGGQAGATSIIRARGVNSAFLSSTPIIYLDGVRMDNLNTQMQLGGTSQGAAISAIADIPMDNIDKIEYINGGAAATLYGSDAANGVIQIFTKKGGSKGTNITVEAQSGIETPTTDFLHFDRTKDLLFRNGVYQKYRLNLNGKSESGFGYTFSGSFRKSSGVQIEDQNKNMKADFSTGFRASLSDKIDYESSFIYVHNEYKRNRNGNQGGYTGLWFAEDGASKITGPGFNNRLDELSQEEYDEIKDFVRRAEALQDNQIIVNRFTSSQIFKYRPIENLSIRFTGGLDYRAQDQSVVVTNEYLSATRGAEVVDEGSIQNVQRNYLGITLELTAQHKYNTGDFSFITTGGGQFFRTEDHQILYSGSNIRDGAQTISDAAVKDSDEFLAQVLNYGVYLQENLGYKDKLFLDLGIRGDRNPSFGDNIGTQFYPKAGVSYMLSSEPWYKNTVVNSLRIRGSYGRAGNLPPAFANEKTIRFDGFAGDQAAYFGQPGNDDLKPEKTTTVEGGIDVALLNNRIKFSAGYYRSLTADALFYIPPSPSSGYAVSQLFNIGEIENHGLELSATFVPIQTDAVSLSINASFNTLNNEVLNSGGAPPFNINGFSARTLQTVVQEGYPIGFLRGNFGTFDSNGVLEATEPQSFLGSTIPDIFGNFGLNFSYKNFNLFANGSYQAGGFAHNWDAQFRYYYGASEDFIPQGEIDANGRANWLSFTNRFVEKTDFLKVRTIGASYSLVSQKATFYKSIVFGVSAVNPINIAASTFDPEATISGAAQGQGGASTGGISYATYSAPRQFLGSVKINF</sequence>
<dbReference type="SUPFAM" id="SSF49464">
    <property type="entry name" value="Carboxypeptidase regulatory domain-like"/>
    <property type="match status" value="1"/>
</dbReference>
<feature type="chain" id="PRO_5020861957" evidence="12">
    <location>
        <begin position="20"/>
        <end position="1053"/>
    </location>
</feature>
<comment type="similarity">
    <text evidence="10 11">Belongs to the TonB-dependent receptor family.</text>
</comment>